<dbReference type="Proteomes" id="UP000031057">
    <property type="component" value="Unassembled WGS sequence"/>
</dbReference>
<evidence type="ECO:0000313" key="2">
    <source>
        <dbReference type="EMBL" id="KHK90945.1"/>
    </source>
</evidence>
<keyword evidence="1" id="KW-0732">Signal</keyword>
<keyword evidence="2" id="KW-0808">Transferase</keyword>
<sequence>MRRLLLAVSSLLGLIAAPIAAATGDSAPDTEVCEGCEALLELAAANDLRKDDRARDKYRNPVETLSFMRVTPSMKVGEYAPGGGWYSRMLALYLGQQGHLTGLYFNPEVVPFDGSTLADQAAAFPKKVTEWTGIPESSVSGMTLGAIPDEEKGTYDRVLVMRMMHNVMRWNIADSEIKAMRDLLKPGGMLGIVQHRAKPDAPYSYADGGHGYLREADIIKFMEVNGFELVAKSEINANPKDSANWDEGVWTLPPTYALKEQDKAQYAAIGESDRMTLLFRKRD</sequence>
<feature type="signal peptide" evidence="1">
    <location>
        <begin position="1"/>
        <end position="21"/>
    </location>
</feature>
<comment type="caution">
    <text evidence="2">The sequence shown here is derived from an EMBL/GenBank/DDBJ whole genome shotgun (WGS) entry which is preliminary data.</text>
</comment>
<dbReference type="PIRSF" id="PIRSF031679">
    <property type="entry name" value="Mtase_Alr7345_prd"/>
    <property type="match status" value="1"/>
</dbReference>
<reference evidence="2 3" key="1">
    <citation type="submission" date="2014-10" db="EMBL/GenBank/DDBJ databases">
        <title>Genome sequence of Novosphingobium malaysiense MUSC 273(T).</title>
        <authorList>
            <person name="Lee L.-H."/>
        </authorList>
    </citation>
    <scope>NUCLEOTIDE SEQUENCE [LARGE SCALE GENOMIC DNA]</scope>
    <source>
        <strain evidence="2 3">MUSC 273</strain>
    </source>
</reference>
<dbReference type="Gene3D" id="3.40.50.150">
    <property type="entry name" value="Vaccinia Virus protein VP39"/>
    <property type="match status" value="1"/>
</dbReference>
<name>A0A0B1ZIK4_9SPHN</name>
<keyword evidence="3" id="KW-1185">Reference proteome</keyword>
<evidence type="ECO:0000256" key="1">
    <source>
        <dbReference type="SAM" id="SignalP"/>
    </source>
</evidence>
<dbReference type="InterPro" id="IPR029063">
    <property type="entry name" value="SAM-dependent_MTases_sf"/>
</dbReference>
<gene>
    <name evidence="2" type="ORF">LK12_08335</name>
</gene>
<dbReference type="EMBL" id="JTDI01000003">
    <property type="protein sequence ID" value="KHK90945.1"/>
    <property type="molecule type" value="Genomic_DNA"/>
</dbReference>
<protein>
    <submittedName>
        <fullName evidence="2">Methyltransferase</fullName>
    </submittedName>
</protein>
<dbReference type="GO" id="GO:0008168">
    <property type="term" value="F:methyltransferase activity"/>
    <property type="evidence" value="ECO:0007669"/>
    <property type="project" value="UniProtKB-KW"/>
</dbReference>
<feature type="chain" id="PRO_5002068924" evidence="1">
    <location>
        <begin position="22"/>
        <end position="283"/>
    </location>
</feature>
<dbReference type="STRING" id="1348853.LK12_08335"/>
<dbReference type="OrthoDB" id="9801692at2"/>
<dbReference type="InterPro" id="IPR016980">
    <property type="entry name" value="S-AdoMet-dep_MeTrfase_Alr7345"/>
</dbReference>
<accession>A0A0B1ZIK4</accession>
<dbReference type="AlphaFoldDB" id="A0A0B1ZIK4"/>
<dbReference type="SUPFAM" id="SSF53335">
    <property type="entry name" value="S-adenosyl-L-methionine-dependent methyltransferases"/>
    <property type="match status" value="1"/>
</dbReference>
<dbReference type="RefSeq" id="WP_039282001.1">
    <property type="nucleotide sequence ID" value="NZ_JTDI01000003.1"/>
</dbReference>
<keyword evidence="2" id="KW-0489">Methyltransferase</keyword>
<dbReference type="GO" id="GO:0032259">
    <property type="term" value="P:methylation"/>
    <property type="evidence" value="ECO:0007669"/>
    <property type="project" value="UniProtKB-KW"/>
</dbReference>
<organism evidence="2 3">
    <name type="scientific">Novosphingobium malaysiense</name>
    <dbReference type="NCBI Taxonomy" id="1348853"/>
    <lineage>
        <taxon>Bacteria</taxon>
        <taxon>Pseudomonadati</taxon>
        <taxon>Pseudomonadota</taxon>
        <taxon>Alphaproteobacteria</taxon>
        <taxon>Sphingomonadales</taxon>
        <taxon>Sphingomonadaceae</taxon>
        <taxon>Novosphingobium</taxon>
    </lineage>
</organism>
<evidence type="ECO:0000313" key="3">
    <source>
        <dbReference type="Proteomes" id="UP000031057"/>
    </source>
</evidence>
<proteinExistence type="predicted"/>